<gene>
    <name evidence="8" type="ORF">L3Y34_010927</name>
</gene>
<dbReference type="InterPro" id="IPR016187">
    <property type="entry name" value="CTDL_fold"/>
</dbReference>
<dbReference type="CDD" id="cd00041">
    <property type="entry name" value="CUB"/>
    <property type="match status" value="1"/>
</dbReference>
<evidence type="ECO:0000313" key="8">
    <source>
        <dbReference type="EMBL" id="ULT80707.1"/>
    </source>
</evidence>
<organism evidence="8 9">
    <name type="scientific">Caenorhabditis briggsae</name>
    <dbReference type="NCBI Taxonomy" id="6238"/>
    <lineage>
        <taxon>Eukaryota</taxon>
        <taxon>Metazoa</taxon>
        <taxon>Ecdysozoa</taxon>
        <taxon>Nematoda</taxon>
        <taxon>Chromadorea</taxon>
        <taxon>Rhabditida</taxon>
        <taxon>Rhabditina</taxon>
        <taxon>Rhabditomorpha</taxon>
        <taxon>Rhabditoidea</taxon>
        <taxon>Rhabditidae</taxon>
        <taxon>Peloderinae</taxon>
        <taxon>Caenorhabditis</taxon>
    </lineage>
</organism>
<feature type="signal peptide" evidence="5">
    <location>
        <begin position="1"/>
        <end position="27"/>
    </location>
</feature>
<keyword evidence="1" id="KW-1015">Disulfide bond</keyword>
<sequence>MRSTALCPFWLPTIYFLLLSSISEILGQQQNSNSNSCAGTIFLNATKEEQYLTTPNYETSYKYPAFLDCKFYIKAPDKTRIVIEIIDMEMEPRLFEECSDYISLSEENKNVSRISVLCEEIKFKQQYISINNSLLLTFHSDELYEFRGARLSYRYFDLTSCPPGWREIADGRCVLLVTDPKVDWVKAQNRCLDQRSNLLMLDSNEKVTEIENLFKGVPDKIWTGNNDAVTEGKLIYILSKEAKLARRLFSRQDYTDIIDNNEDNDCMVLQFSDENLFRMDSCGSFNGYICEMFKNGTSELYEPNAIDIYDGAYSKNSQYTLFLLLFLIGLLFLTIAAFLLFMCCKQKDARVHTENATIQQNAFMSESSHNTEQPRVSGGGGGQNVIQLNNDTNRATSRSSPVTVPIESNSRQAPKKFPVPPVPNRLPMSEENSSDAVAAVETGILGNDQDAETVSAAPQPVPRTLPPMPTREGTFHSINTRGGSTVRTRRNKELFERPVMNVLDNVSAISLDEFWSNKKP</sequence>
<evidence type="ECO:0000256" key="1">
    <source>
        <dbReference type="ARBA" id="ARBA00023157"/>
    </source>
</evidence>
<dbReference type="SMART" id="SM00042">
    <property type="entry name" value="CUB"/>
    <property type="match status" value="1"/>
</dbReference>
<dbReference type="EMBL" id="CP090896">
    <property type="protein sequence ID" value="ULT80707.1"/>
    <property type="molecule type" value="Genomic_DNA"/>
</dbReference>
<dbReference type="PROSITE" id="PS50041">
    <property type="entry name" value="C_TYPE_LECTIN_2"/>
    <property type="match status" value="1"/>
</dbReference>
<proteinExistence type="predicted"/>
<evidence type="ECO:0000256" key="3">
    <source>
        <dbReference type="SAM" id="MobiDB-lite"/>
    </source>
</evidence>
<evidence type="ECO:0008006" key="10">
    <source>
        <dbReference type="Google" id="ProtNLM"/>
    </source>
</evidence>
<keyword evidence="5" id="KW-0732">Signal</keyword>
<feature type="compositionally biased region" description="Pro residues" evidence="3">
    <location>
        <begin position="459"/>
        <end position="469"/>
    </location>
</feature>
<dbReference type="InterPro" id="IPR035914">
    <property type="entry name" value="Sperma_CUB_dom_sf"/>
</dbReference>
<dbReference type="InterPro" id="IPR000859">
    <property type="entry name" value="CUB_dom"/>
</dbReference>
<evidence type="ECO:0000256" key="4">
    <source>
        <dbReference type="SAM" id="Phobius"/>
    </source>
</evidence>
<dbReference type="Pfam" id="PF00059">
    <property type="entry name" value="Lectin_C"/>
    <property type="match status" value="1"/>
</dbReference>
<feature type="chain" id="PRO_5042080804" description="CUB domain-containing protein" evidence="5">
    <location>
        <begin position="28"/>
        <end position="520"/>
    </location>
</feature>
<feature type="region of interest" description="Disordered" evidence="3">
    <location>
        <begin position="391"/>
        <end position="420"/>
    </location>
</feature>
<dbReference type="Gene3D" id="2.60.120.290">
    <property type="entry name" value="Spermadhesin, CUB domain"/>
    <property type="match status" value="1"/>
</dbReference>
<feature type="compositionally biased region" description="Polar residues" evidence="3">
    <location>
        <begin position="476"/>
        <end position="486"/>
    </location>
</feature>
<feature type="domain" description="CUB" evidence="6">
    <location>
        <begin position="37"/>
        <end position="156"/>
    </location>
</feature>
<dbReference type="PANTHER" id="PTHR46908:SF8">
    <property type="entry name" value="C-TYPE LECTIN DOMAIN-CONTAINING PROTEIN"/>
    <property type="match status" value="1"/>
</dbReference>
<feature type="domain" description="C-type lectin" evidence="7">
    <location>
        <begin position="169"/>
        <end position="291"/>
    </location>
</feature>
<feature type="compositionally biased region" description="Polar residues" evidence="3">
    <location>
        <begin position="391"/>
        <end position="412"/>
    </location>
</feature>
<keyword evidence="4" id="KW-1133">Transmembrane helix</keyword>
<dbReference type="InterPro" id="IPR016186">
    <property type="entry name" value="C-type_lectin-like/link_sf"/>
</dbReference>
<dbReference type="AlphaFoldDB" id="A0AAE8ZV19"/>
<dbReference type="PANTHER" id="PTHR46908">
    <property type="entry name" value="CUBILIN-LIKE PROTEIN"/>
    <property type="match status" value="1"/>
</dbReference>
<accession>A0AAE8ZV19</accession>
<evidence type="ECO:0000313" key="9">
    <source>
        <dbReference type="Proteomes" id="UP000827892"/>
    </source>
</evidence>
<keyword evidence="4" id="KW-0472">Membrane</keyword>
<dbReference type="PROSITE" id="PS01180">
    <property type="entry name" value="CUB"/>
    <property type="match status" value="1"/>
</dbReference>
<dbReference type="InterPro" id="IPR001304">
    <property type="entry name" value="C-type_lectin-like"/>
</dbReference>
<dbReference type="Pfam" id="PF00431">
    <property type="entry name" value="CUB"/>
    <property type="match status" value="1"/>
</dbReference>
<feature type="region of interest" description="Disordered" evidence="3">
    <location>
        <begin position="453"/>
        <end position="491"/>
    </location>
</feature>
<dbReference type="SUPFAM" id="SSF56436">
    <property type="entry name" value="C-type lectin-like"/>
    <property type="match status" value="1"/>
</dbReference>
<evidence type="ECO:0000259" key="7">
    <source>
        <dbReference type="PROSITE" id="PS50041"/>
    </source>
</evidence>
<comment type="caution">
    <text evidence="2">Lacks conserved residue(s) required for the propagation of feature annotation.</text>
</comment>
<dbReference type="Proteomes" id="UP000827892">
    <property type="component" value="Chromosome X"/>
</dbReference>
<dbReference type="InterPro" id="IPR052129">
    <property type="entry name" value="Spermadhesin-Link_domain"/>
</dbReference>
<protein>
    <recommendedName>
        <fullName evidence="10">CUB domain-containing protein</fullName>
    </recommendedName>
</protein>
<evidence type="ECO:0000259" key="6">
    <source>
        <dbReference type="PROSITE" id="PS01180"/>
    </source>
</evidence>
<keyword evidence="4" id="KW-0812">Transmembrane</keyword>
<evidence type="ECO:0000256" key="5">
    <source>
        <dbReference type="SAM" id="SignalP"/>
    </source>
</evidence>
<dbReference type="Gene3D" id="3.10.100.10">
    <property type="entry name" value="Mannose-Binding Protein A, subunit A"/>
    <property type="match status" value="1"/>
</dbReference>
<evidence type="ECO:0000256" key="2">
    <source>
        <dbReference type="PROSITE-ProRule" id="PRU00059"/>
    </source>
</evidence>
<name>A0AAE8ZV19_CAEBR</name>
<dbReference type="SUPFAM" id="SSF49854">
    <property type="entry name" value="Spermadhesin, CUB domain"/>
    <property type="match status" value="1"/>
</dbReference>
<feature type="transmembrane region" description="Helical" evidence="4">
    <location>
        <begin position="319"/>
        <end position="341"/>
    </location>
</feature>
<dbReference type="SMART" id="SM00034">
    <property type="entry name" value="CLECT"/>
    <property type="match status" value="1"/>
</dbReference>
<reference evidence="8 9" key="1">
    <citation type="submission" date="2022-05" db="EMBL/GenBank/DDBJ databases">
        <title>Chromosome-level reference genomes for two strains of Caenorhabditis briggsae: an improved platform for comparative genomics.</title>
        <authorList>
            <person name="Stevens L."/>
            <person name="Andersen E.C."/>
        </authorList>
    </citation>
    <scope>NUCLEOTIDE SEQUENCE [LARGE SCALE GENOMIC DNA]</scope>
    <source>
        <strain evidence="8">QX1410_ONT</strain>
        <tissue evidence="8">Whole-organism</tissue>
    </source>
</reference>
<dbReference type="CDD" id="cd00037">
    <property type="entry name" value="CLECT"/>
    <property type="match status" value="1"/>
</dbReference>